<sequence>MSSPAAAAGGHVIKTEQAAIAPIRGKYINISCQVANKTCPRNHIWNNHLCRCIQQHDLSSYHEGSDSSEAFHDVCGPNKELDEETCQCVCKGGLLPSSCGPHKKLDRTSCQCVCKNKLLLSSCGTNKEYDEESCSRPPCPPRLKRCDPGFYYSEEVCRCVPTFWKIPHMN</sequence>
<evidence type="ECO:0000313" key="6">
    <source>
        <dbReference type="Proteomes" id="UP001176940"/>
    </source>
</evidence>
<keyword evidence="3" id="KW-0037">Angiogenesis</keyword>
<name>A0ABN9MB92_9NEOB</name>
<dbReference type="InterPro" id="IPR004153">
    <property type="entry name" value="CXCXC_repeat"/>
</dbReference>
<accession>A0ABN9MB92</accession>
<evidence type="ECO:0000256" key="4">
    <source>
        <dbReference type="ARBA" id="ARBA00022729"/>
    </source>
</evidence>
<evidence type="ECO:0000313" key="5">
    <source>
        <dbReference type="EMBL" id="CAJ0961488.1"/>
    </source>
</evidence>
<protein>
    <submittedName>
        <fullName evidence="5">Uncharacterized protein</fullName>
    </submittedName>
</protein>
<keyword evidence="2" id="KW-0964">Secreted</keyword>
<evidence type="ECO:0000256" key="3">
    <source>
        <dbReference type="ARBA" id="ARBA00022657"/>
    </source>
</evidence>
<comment type="caution">
    <text evidence="5">The sequence shown here is derived from an EMBL/GenBank/DDBJ whole genome shotgun (WGS) entry which is preliminary data.</text>
</comment>
<reference evidence="5" key="1">
    <citation type="submission" date="2023-07" db="EMBL/GenBank/DDBJ databases">
        <authorList>
            <person name="Stuckert A."/>
        </authorList>
    </citation>
    <scope>NUCLEOTIDE SEQUENCE</scope>
</reference>
<comment type="subcellular location">
    <subcellularLocation>
        <location evidence="1">Secreted</location>
    </subcellularLocation>
</comment>
<keyword evidence="6" id="KW-1185">Reference proteome</keyword>
<proteinExistence type="predicted"/>
<evidence type="ECO:0000256" key="2">
    <source>
        <dbReference type="ARBA" id="ARBA00022525"/>
    </source>
</evidence>
<dbReference type="Proteomes" id="UP001176940">
    <property type="component" value="Unassembled WGS sequence"/>
</dbReference>
<dbReference type="EMBL" id="CAUEEQ010052635">
    <property type="protein sequence ID" value="CAJ0961488.1"/>
    <property type="molecule type" value="Genomic_DNA"/>
</dbReference>
<evidence type="ECO:0000256" key="1">
    <source>
        <dbReference type="ARBA" id="ARBA00004613"/>
    </source>
</evidence>
<organism evidence="5 6">
    <name type="scientific">Ranitomeya imitator</name>
    <name type="common">mimic poison frog</name>
    <dbReference type="NCBI Taxonomy" id="111125"/>
    <lineage>
        <taxon>Eukaryota</taxon>
        <taxon>Metazoa</taxon>
        <taxon>Chordata</taxon>
        <taxon>Craniata</taxon>
        <taxon>Vertebrata</taxon>
        <taxon>Euteleostomi</taxon>
        <taxon>Amphibia</taxon>
        <taxon>Batrachia</taxon>
        <taxon>Anura</taxon>
        <taxon>Neobatrachia</taxon>
        <taxon>Hyloidea</taxon>
        <taxon>Dendrobatidae</taxon>
        <taxon>Dendrobatinae</taxon>
        <taxon>Ranitomeya</taxon>
    </lineage>
</organism>
<keyword evidence="4" id="KW-0732">Signal</keyword>
<gene>
    <name evidence="5" type="ORF">RIMI_LOCUS17772805</name>
</gene>
<dbReference type="Pfam" id="PF03128">
    <property type="entry name" value="CXCXC"/>
    <property type="match status" value="2"/>
</dbReference>